<reference evidence="10 11" key="1">
    <citation type="journal article" date="2018" name="Genome Biol. Evol.">
        <title>Multiple Roots of Fruiting Body Formation in Amoebozoa.</title>
        <authorList>
            <person name="Hillmann F."/>
            <person name="Forbes G."/>
            <person name="Novohradska S."/>
            <person name="Ferling I."/>
            <person name="Riege K."/>
            <person name="Groth M."/>
            <person name="Westermann M."/>
            <person name="Marz M."/>
            <person name="Spaller T."/>
            <person name="Winckler T."/>
            <person name="Schaap P."/>
            <person name="Glockner G."/>
        </authorList>
    </citation>
    <scope>NUCLEOTIDE SEQUENCE [LARGE SCALE GENOMIC DNA]</scope>
    <source>
        <strain evidence="10 11">Jena</strain>
    </source>
</reference>
<dbReference type="HAMAP" id="MF_01629">
    <property type="entry name" value="PdxH"/>
    <property type="match status" value="1"/>
</dbReference>
<dbReference type="InterPro" id="IPR012349">
    <property type="entry name" value="Split_barrel_FMN-bd"/>
</dbReference>
<dbReference type="PROSITE" id="PS01064">
    <property type="entry name" value="PYRIDOX_OXIDASE"/>
    <property type="match status" value="1"/>
</dbReference>
<dbReference type="InterPro" id="IPR000659">
    <property type="entry name" value="Pyridox_Oxase"/>
</dbReference>
<dbReference type="PANTHER" id="PTHR10851">
    <property type="entry name" value="PYRIDOXINE-5-PHOSPHATE OXIDASE"/>
    <property type="match status" value="1"/>
</dbReference>
<gene>
    <name evidence="10" type="ORF">PROFUN_05428</name>
</gene>
<feature type="domain" description="Pyridoxamine 5'-phosphate oxidase N-terminal" evidence="8">
    <location>
        <begin position="81"/>
        <end position="206"/>
    </location>
</feature>
<dbReference type="STRING" id="1890364.A0A2P6NQQ3"/>
<comment type="cofactor">
    <cofactor evidence="1">
        <name>FMN</name>
        <dbReference type="ChEBI" id="CHEBI:58210"/>
    </cofactor>
</comment>
<dbReference type="GO" id="GO:0008615">
    <property type="term" value="P:pyridoxine biosynthetic process"/>
    <property type="evidence" value="ECO:0007669"/>
    <property type="project" value="InterPro"/>
</dbReference>
<dbReference type="OrthoDB" id="303614at2759"/>
<dbReference type="UniPathway" id="UPA01068">
    <property type="reaction ID" value="UER00304"/>
</dbReference>
<dbReference type="SUPFAM" id="SSF50475">
    <property type="entry name" value="FMN-binding split barrel"/>
    <property type="match status" value="1"/>
</dbReference>
<dbReference type="Pfam" id="PF01243">
    <property type="entry name" value="PNPOx_N"/>
    <property type="match status" value="1"/>
</dbReference>
<comment type="pathway">
    <text evidence="3">Cofactor metabolism; pyridoxal 5'-phosphate salvage; pyridoxal 5'-phosphate from pyridoxine 5'-phosphate: step 1/1.</text>
</comment>
<organism evidence="10 11">
    <name type="scientific">Planoprotostelium fungivorum</name>
    <dbReference type="NCBI Taxonomy" id="1890364"/>
    <lineage>
        <taxon>Eukaryota</taxon>
        <taxon>Amoebozoa</taxon>
        <taxon>Evosea</taxon>
        <taxon>Variosea</taxon>
        <taxon>Cavosteliida</taxon>
        <taxon>Cavosteliaceae</taxon>
        <taxon>Planoprotostelium</taxon>
    </lineage>
</organism>
<evidence type="ECO:0000313" key="10">
    <source>
        <dbReference type="EMBL" id="PRP86287.1"/>
    </source>
</evidence>
<keyword evidence="5" id="KW-0285">Flavoprotein</keyword>
<accession>A0A2P6NQQ3</accession>
<sequence length="268" mass="31058">MIGSNTEAESLSVELEKYVDKGAEKRRPNLTHFRRMTSTNGTGSKIAVTKNIVAEHEQYTRGTLEEHQLGNDPIQNFSRWLEQAIAEKVREPEAVCVSTATPQGVVSSRMVLLRKVDDKGFVFYTNYDSRKGQEIAQNPHASMCFYWREMERQVRIVGKVEKLTTAESDEYFQTRPLQSRIGAWASPQSQVIDNRDELDHRVEEFSKKFGVENPNVDDHRVPVPPYWGGIRLVPDEVEFWQGRDNRLHDRFTYRRTDGGEWKRDRLAP</sequence>
<dbReference type="PANTHER" id="PTHR10851:SF0">
    <property type="entry name" value="PYRIDOXINE-5'-PHOSPHATE OXIDASE"/>
    <property type="match status" value="1"/>
</dbReference>
<feature type="domain" description="Pyridoxine 5'-phosphate oxidase dimerisation C-terminal" evidence="9">
    <location>
        <begin position="227"/>
        <end position="268"/>
    </location>
</feature>
<dbReference type="GO" id="GO:0010181">
    <property type="term" value="F:FMN binding"/>
    <property type="evidence" value="ECO:0007669"/>
    <property type="project" value="InterPro"/>
</dbReference>
<dbReference type="InterPro" id="IPR011576">
    <property type="entry name" value="Pyridox_Oxase_N"/>
</dbReference>
<evidence type="ECO:0000313" key="11">
    <source>
        <dbReference type="Proteomes" id="UP000241769"/>
    </source>
</evidence>
<proteinExistence type="inferred from homology"/>
<comment type="caution">
    <text evidence="10">The sequence shown here is derived from an EMBL/GenBank/DDBJ whole genome shotgun (WGS) entry which is preliminary data.</text>
</comment>
<dbReference type="Pfam" id="PF10590">
    <property type="entry name" value="PNP_phzG_C"/>
    <property type="match status" value="1"/>
</dbReference>
<comment type="pathway">
    <text evidence="2">Cofactor metabolism; pyridoxal 5'-phosphate salvage; pyridoxal 5'-phosphate from pyridoxamine 5'-phosphate: step 1/1.</text>
</comment>
<dbReference type="GO" id="GO:0004733">
    <property type="term" value="F:pyridoxamine phosphate oxidase activity"/>
    <property type="evidence" value="ECO:0007669"/>
    <property type="project" value="UniProtKB-EC"/>
</dbReference>
<protein>
    <recommendedName>
        <fullName evidence="4">pyridoxal 5'-phosphate synthase</fullName>
        <ecNumber evidence="4">1.4.3.5</ecNumber>
    </recommendedName>
</protein>
<dbReference type="NCBIfam" id="NF004231">
    <property type="entry name" value="PRK05679.1"/>
    <property type="match status" value="1"/>
</dbReference>
<keyword evidence="6" id="KW-0288">FMN</keyword>
<dbReference type="Proteomes" id="UP000241769">
    <property type="component" value="Unassembled WGS sequence"/>
</dbReference>
<dbReference type="InterPro" id="IPR019740">
    <property type="entry name" value="Pyridox_Oxase_CS"/>
</dbReference>
<evidence type="ECO:0000256" key="5">
    <source>
        <dbReference type="ARBA" id="ARBA00022630"/>
    </source>
</evidence>
<dbReference type="AlphaFoldDB" id="A0A2P6NQQ3"/>
<keyword evidence="11" id="KW-1185">Reference proteome</keyword>
<evidence type="ECO:0000256" key="6">
    <source>
        <dbReference type="ARBA" id="ARBA00022643"/>
    </source>
</evidence>
<evidence type="ECO:0000256" key="1">
    <source>
        <dbReference type="ARBA" id="ARBA00001917"/>
    </source>
</evidence>
<dbReference type="Gene3D" id="2.30.110.10">
    <property type="entry name" value="Electron Transport, Fmn-binding Protein, Chain A"/>
    <property type="match status" value="1"/>
</dbReference>
<evidence type="ECO:0000256" key="7">
    <source>
        <dbReference type="ARBA" id="ARBA00023002"/>
    </source>
</evidence>
<evidence type="ECO:0000259" key="9">
    <source>
        <dbReference type="Pfam" id="PF10590"/>
    </source>
</evidence>
<dbReference type="EMBL" id="MDYQ01000033">
    <property type="protein sequence ID" value="PRP86287.1"/>
    <property type="molecule type" value="Genomic_DNA"/>
</dbReference>
<evidence type="ECO:0000256" key="2">
    <source>
        <dbReference type="ARBA" id="ARBA00004738"/>
    </source>
</evidence>
<keyword evidence="7" id="KW-0560">Oxidoreductase</keyword>
<evidence type="ECO:0000259" key="8">
    <source>
        <dbReference type="Pfam" id="PF01243"/>
    </source>
</evidence>
<dbReference type="InterPro" id="IPR019576">
    <property type="entry name" value="Pyridoxamine_oxidase_dimer_C"/>
</dbReference>
<dbReference type="EC" id="1.4.3.5" evidence="4"/>
<evidence type="ECO:0000256" key="4">
    <source>
        <dbReference type="ARBA" id="ARBA00012801"/>
    </source>
</evidence>
<evidence type="ECO:0000256" key="3">
    <source>
        <dbReference type="ARBA" id="ARBA00005037"/>
    </source>
</evidence>
<name>A0A2P6NQQ3_9EUKA</name>
<dbReference type="InParanoid" id="A0A2P6NQQ3"/>
<dbReference type="FunCoup" id="A0A2P6NQQ3">
    <property type="interactions" value="101"/>
</dbReference>
<dbReference type="NCBIfam" id="TIGR00558">
    <property type="entry name" value="pdxH"/>
    <property type="match status" value="1"/>
</dbReference>